<sequence length="105" mass="11985">MEFIWKVPLKMIKPRLNHQLERFVVPFKPGRHSGMDLLIDDDEDKNPSMFQGVSPAADEKDFVQEMGTCLPGDPKYQRGVGNPFAAVQFITQGQFHTLEHLVSEE</sequence>
<dbReference type="EMBL" id="LMAW01001159">
    <property type="protein sequence ID" value="KQK84231.1"/>
    <property type="molecule type" value="Genomic_DNA"/>
</dbReference>
<accession>A0A0Q3MNZ9</accession>
<evidence type="ECO:0000313" key="2">
    <source>
        <dbReference type="Proteomes" id="UP000051836"/>
    </source>
</evidence>
<keyword evidence="2" id="KW-1185">Reference proteome</keyword>
<reference evidence="1 2" key="1">
    <citation type="submission" date="2015-10" db="EMBL/GenBank/DDBJ databases">
        <authorList>
            <person name="Gilbert D.G."/>
        </authorList>
    </citation>
    <scope>NUCLEOTIDE SEQUENCE [LARGE SCALE GENOMIC DNA]</scope>
    <source>
        <strain evidence="1">FVVF132</strain>
    </source>
</reference>
<proteinExistence type="predicted"/>
<name>A0A0Q3MNZ9_AMAAE</name>
<comment type="caution">
    <text evidence="1">The sequence shown here is derived from an EMBL/GenBank/DDBJ whole genome shotgun (WGS) entry which is preliminary data.</text>
</comment>
<evidence type="ECO:0000313" key="1">
    <source>
        <dbReference type="EMBL" id="KQK84231.1"/>
    </source>
</evidence>
<organism evidence="1 2">
    <name type="scientific">Amazona aestiva</name>
    <name type="common">Blue-fronted Amazon parrot</name>
    <dbReference type="NCBI Taxonomy" id="12930"/>
    <lineage>
        <taxon>Eukaryota</taxon>
        <taxon>Metazoa</taxon>
        <taxon>Chordata</taxon>
        <taxon>Craniata</taxon>
        <taxon>Vertebrata</taxon>
        <taxon>Euteleostomi</taxon>
        <taxon>Archelosauria</taxon>
        <taxon>Archosauria</taxon>
        <taxon>Dinosauria</taxon>
        <taxon>Saurischia</taxon>
        <taxon>Theropoda</taxon>
        <taxon>Coelurosauria</taxon>
        <taxon>Aves</taxon>
        <taxon>Neognathae</taxon>
        <taxon>Neoaves</taxon>
        <taxon>Telluraves</taxon>
        <taxon>Australaves</taxon>
        <taxon>Psittaciformes</taxon>
        <taxon>Psittacidae</taxon>
        <taxon>Amazona</taxon>
    </lineage>
</organism>
<dbReference type="AlphaFoldDB" id="A0A0Q3MNZ9"/>
<dbReference type="Proteomes" id="UP000051836">
    <property type="component" value="Unassembled WGS sequence"/>
</dbReference>
<gene>
    <name evidence="1" type="ORF">AAES_50725</name>
</gene>
<protein>
    <submittedName>
        <fullName evidence="1">Uncharacterized protein</fullName>
    </submittedName>
</protein>